<dbReference type="RefSeq" id="WP_311559648.1">
    <property type="nucleotide sequence ID" value="NZ_JAVREJ010000026.1"/>
</dbReference>
<protein>
    <submittedName>
        <fullName evidence="2">Phage baseplate assembly protein V</fullName>
    </submittedName>
</protein>
<dbReference type="InterPro" id="IPR037026">
    <property type="entry name" value="Vgr_OB-fold_dom_sf"/>
</dbReference>
<dbReference type="Proteomes" id="UP001183202">
    <property type="component" value="Unassembled WGS sequence"/>
</dbReference>
<evidence type="ECO:0000313" key="3">
    <source>
        <dbReference type="Proteomes" id="UP001183202"/>
    </source>
</evidence>
<gene>
    <name evidence="2" type="ORF">RM445_26830</name>
</gene>
<proteinExistence type="predicted"/>
<reference evidence="3" key="1">
    <citation type="submission" date="2023-07" db="EMBL/GenBank/DDBJ databases">
        <title>30 novel species of actinomycetes from the DSMZ collection.</title>
        <authorList>
            <person name="Nouioui I."/>
        </authorList>
    </citation>
    <scope>NUCLEOTIDE SEQUENCE [LARGE SCALE GENOMIC DNA]</scope>
    <source>
        <strain evidence="3">DSM 45834</strain>
    </source>
</reference>
<dbReference type="SUPFAM" id="SSF69279">
    <property type="entry name" value="Phage tail proteins"/>
    <property type="match status" value="1"/>
</dbReference>
<dbReference type="Pfam" id="PF04717">
    <property type="entry name" value="Phage_base_V"/>
    <property type="match status" value="1"/>
</dbReference>
<keyword evidence="3" id="KW-1185">Reference proteome</keyword>
<feature type="domain" description="Gp5/Type VI secretion system Vgr protein OB-fold" evidence="1">
    <location>
        <begin position="386"/>
        <end position="444"/>
    </location>
</feature>
<comment type="caution">
    <text evidence="2">The sequence shown here is derived from an EMBL/GenBank/DDBJ whole genome shotgun (WGS) entry which is preliminary data.</text>
</comment>
<sequence>MTTAFFAPRARIDISGVTLAADVSRHVLSVRYDNDVELADMFTIVLDNAGNRFTDSPLFAPGKDVELHMGYGDDLHPMMLGEIAAIEPSFPQSGAQTITVSGYDRSQRLRHSVPDRPAFLFTNDSLMATQVALEAGLIPIVDPSPFPPEEALPRTAPDMTILKERAYANYFEVFVRWDKLFFRFPRPQTEMVELEWGRNLSSFSPRLSYAGLAGVQIVRGYNADLAQNIVGVMAAATLDLDDVLERLGEAGIATLARLGARTISTGKVTSPIDALALAKAMLQQILDGMYEASGSCIGLPALLAGQFIEVSGVGKRFSGRYRLSRVSHTLDASGYRTDFDVTQRAEASVLGLLRKATFDTPSPHKREPIHGVVVGTVRAVDPILYKLWVNLPNTPPTDQVKVSCATFMAGDGRGAYFLPEIGDQVLLAFVDGEITRGYALGCLWRAGPKPAQLPGVQRLRSRAGHTITLDDNQRTIAVEHPGGAAITMAADGSVKVTAGLTGGDLTFEAPAGDIAFTSLAGTVNLQAAKDVTVGATGRVTVTAGTDVTVGASGGGVSVTAGKDLTLTATAGQATVNAKTGIALNAGGSKVTVTTAQMDVTGVSP</sequence>
<name>A0ABU2NGP0_9PSEU</name>
<dbReference type="Gene3D" id="2.40.50.230">
    <property type="entry name" value="Gp5 N-terminal domain"/>
    <property type="match status" value="1"/>
</dbReference>
<dbReference type="EMBL" id="JAVREJ010000026">
    <property type="protein sequence ID" value="MDT0353133.1"/>
    <property type="molecule type" value="Genomic_DNA"/>
</dbReference>
<accession>A0ABU2NGP0</accession>
<dbReference type="InterPro" id="IPR006531">
    <property type="entry name" value="Gp5/Vgr_OB"/>
</dbReference>
<dbReference type="SUPFAM" id="SSF69255">
    <property type="entry name" value="gp5 N-terminal domain-like"/>
    <property type="match status" value="1"/>
</dbReference>
<evidence type="ECO:0000313" key="2">
    <source>
        <dbReference type="EMBL" id="MDT0353133.1"/>
    </source>
</evidence>
<organism evidence="2 3">
    <name type="scientific">Pseudonocardia charpentierae</name>
    <dbReference type="NCBI Taxonomy" id="3075545"/>
    <lineage>
        <taxon>Bacteria</taxon>
        <taxon>Bacillati</taxon>
        <taxon>Actinomycetota</taxon>
        <taxon>Actinomycetes</taxon>
        <taxon>Pseudonocardiales</taxon>
        <taxon>Pseudonocardiaceae</taxon>
        <taxon>Pseudonocardia</taxon>
    </lineage>
</organism>
<evidence type="ECO:0000259" key="1">
    <source>
        <dbReference type="Pfam" id="PF04717"/>
    </source>
</evidence>